<evidence type="ECO:0000256" key="1">
    <source>
        <dbReference type="SAM" id="MobiDB-lite"/>
    </source>
</evidence>
<feature type="domain" description="Dermonecrotic toxin N-terminal" evidence="2">
    <location>
        <begin position="572"/>
        <end position="852"/>
    </location>
</feature>
<organism evidence="3 4">
    <name type="scientific">Pseudomonas viciae</name>
    <dbReference type="NCBI Taxonomy" id="2505979"/>
    <lineage>
        <taxon>Bacteria</taxon>
        <taxon>Pseudomonadati</taxon>
        <taxon>Pseudomonadota</taxon>
        <taxon>Gammaproteobacteria</taxon>
        <taxon>Pseudomonadales</taxon>
        <taxon>Pseudomonadaceae</taxon>
        <taxon>Pseudomonas</taxon>
    </lineage>
</organism>
<dbReference type="InterPro" id="IPR046673">
    <property type="entry name" value="ToxA_N"/>
</dbReference>
<reference evidence="3 4" key="1">
    <citation type="journal article" date="2019" name="Front. Microbiol.">
        <title>In silico and Genetic Analyses of Cyclic Lipopeptide Synthetic Gene Clusters in Pseudomonas sp. 11K1.</title>
        <authorList>
            <person name="Zhao H."/>
            <person name="Liu Y.P."/>
            <person name="Zhang L.Q."/>
        </authorList>
    </citation>
    <scope>NUCLEOTIDE SEQUENCE [LARGE SCALE GENOMIC DNA]</scope>
    <source>
        <strain evidence="3 4">11K1</strain>
    </source>
</reference>
<accession>A0A4P7PNR2</accession>
<proteinExistence type="predicted"/>
<evidence type="ECO:0000313" key="3">
    <source>
        <dbReference type="EMBL" id="QBZ92668.1"/>
    </source>
</evidence>
<sequence>MTVFSEHEHGAPSVVPLKPLTLLSNGLRFQPHAFADQWLGQWGLVGDAPVMVTYQEVETEESAAISQRTSVPLRDAVTQGFLIAHQSRVYPSGHSPREGWIYPHRSHMSLDFSSLRVNGKALSPDVLQQLQTGIAPGYQGTGQPVVTEVDAQGNLLSVRGKEQVRQLALLDSNQVKLARLFAGLPTFDSVLKSLLIGKLKIKIAETKFRPSLLEHIDPDHWYVNHFRIDAVGGRSLIASQSFTDVLLSCLATDTPPTYSVGGVGFFTRPDAVEEADSVFASPVDRKVLAAMEAVFYIAQPTTNDSLKRQFRDDFITFRRNKHWGDSLETSTPSTAEAALAHLLSRRFLHLFDLYKADRDSGIALTQSERSQQGEEDRLLDLITTHPGMADRNRLLRTPIPHVYAVMLDMGSATVQKWPAAMVIKRTDQPSLFLYSLEGGIQRFHSFQALVNQVSPTYDGQKRTIRDISSELSGHVFEVAADDLLQIQGTALETYLNAPQNETVALAAFALNVEDALDLPMLSLAGPLAVRQEVLVENSRPDFYKRAAGSEQSTYRNLEKQVLEAAYELGARDVQTLWQFTRQKVKHYLQQTVHPGIDPDPDKCLVTFSFGESASSRQFRTSSLTQLMLDNLRPTQYPNALREVQAVYVVDQDGQRIRHPANGYFVTLTGRELARMVTSIDAGGSYQTLLGKEMNKPDYKKAWQTAYLANMKFKGYEAALRGNEVFKSTVLDTACTPPKPCKRLALWLDAVLRSPTAQTRPLVLGRRVHVHGLLLGGSVGAGEQHGRMSNALSIDGPLIFSDQEGPDIKGTVGVYFPDSPEGDDFHEFADLSDGVAGLLPREEWQAYFRSRIATSDPEEIKRTLGQRGGRPLIRGTLISGDLLEALHRAHANFHSAHADHRSTSNLDVHYQTLGRFGQVAVEIALELATMFLAPGFQMLKSIIKTGLLISRTGSIPLNLKTLAFVHTVANHGGWRLVRNVTLAPRGQSSFRTLTARQTQDEALTGLPLEAAVYRSYAVSDTSVIQGLTADARGFYRTTVSDMATGRVIARPVYVRQPDGTVFRVHDHTKLNATEATLVDPVTGLNIRSVGVMRSTVARLPNGEWRAVGFGRGGGKRPADTPAQPGPSKKPALSVSAVSNSIRTPGTWNNRIMDLVPSIMTRLAIWPQNRSLLIIDEISAGRAWSVRFTPGQHETIYPVAEHPDRADTDVVLRRTGHSHYSLLLGERVVEFEADGDCLFNTLSAGLNEGQAQETFTMQGLRDAAADHVDQHPELSQYVAPPVSDIQQALFESAPSLVNLLDNSAVFDLTRIIYGTPNPHRLFQPTLDYLDLQVKRTIRTAITEAPGTKLPPEILQEVGRLVSPRSPANLMANTSAPFSAQEKVTMQRLFEDILLGPVDDQNILQLLNNKYLLVSRDVAHIMLEYGVTARQLLGHHPRNSLGYVRYDEELHGHLDADAIEELLDGAHLVDRNDLDDAKDLLMRVRGRFVDDDAELFDQFMYADRVERTVDLLRTALGRFPVLRRRVDIILRSPVIIHNLGGMLPVSEIARLIRNPALSDRRFELIAAYADARYGELERTGRIDLDWMQVFDDRNLQSIITYQDNLTAFMRFLGGARQNIESIDVPAVAKLFSPPGQSPSNARAALLFNTPGLLGNLMRLPPDYAMQIWLDLIGPHFSDATIRQALGRPGSLRTGLDFGLALRDSLGAEEARANRIVQHLLSVSQRRAQLYLYNFDFPTNRLGHSRLDFAVYLESHLSIPAWAWQYARRGVTPDSLKQFGEMKPKLE</sequence>
<evidence type="ECO:0000313" key="4">
    <source>
        <dbReference type="Proteomes" id="UP000296468"/>
    </source>
</evidence>
<dbReference type="Pfam" id="PF20178">
    <property type="entry name" value="ToxA_N"/>
    <property type="match status" value="1"/>
</dbReference>
<protein>
    <recommendedName>
        <fullName evidence="2">Dermonecrotic toxin N-terminal domain-containing protein</fullName>
    </recommendedName>
</protein>
<dbReference type="EMBL" id="CP035088">
    <property type="protein sequence ID" value="QBZ92668.1"/>
    <property type="molecule type" value="Genomic_DNA"/>
</dbReference>
<dbReference type="RefSeq" id="WP_135847870.1">
    <property type="nucleotide sequence ID" value="NZ_CP035088.1"/>
</dbReference>
<feature type="region of interest" description="Disordered" evidence="1">
    <location>
        <begin position="1106"/>
        <end position="1132"/>
    </location>
</feature>
<dbReference type="Proteomes" id="UP000296468">
    <property type="component" value="Chromosome"/>
</dbReference>
<dbReference type="KEGG" id="pvk:EPZ47_29555"/>
<gene>
    <name evidence="3" type="ORF">EPZ47_29555</name>
</gene>
<name>A0A4P7PNR2_9PSED</name>
<evidence type="ECO:0000259" key="2">
    <source>
        <dbReference type="Pfam" id="PF20178"/>
    </source>
</evidence>
<dbReference type="OrthoDB" id="7031010at2"/>